<evidence type="ECO:0000256" key="11">
    <source>
        <dbReference type="SAM" id="MobiDB-lite"/>
    </source>
</evidence>
<dbReference type="GO" id="GO:0007023">
    <property type="term" value="P:post-chaperonin tubulin folding pathway"/>
    <property type="evidence" value="ECO:0007669"/>
    <property type="project" value="Ensembl"/>
</dbReference>
<evidence type="ECO:0000256" key="2">
    <source>
        <dbReference type="ARBA" id="ARBA00008848"/>
    </source>
</evidence>
<evidence type="ECO:0000256" key="3">
    <source>
        <dbReference type="ARBA" id="ARBA00022490"/>
    </source>
</evidence>
<dbReference type="InterPro" id="IPR031925">
    <property type="entry name" value="TBCC_N"/>
</dbReference>
<dbReference type="GO" id="GO:0007021">
    <property type="term" value="P:tubulin complex assembly"/>
    <property type="evidence" value="ECO:0000318"/>
    <property type="project" value="GO_Central"/>
</dbReference>
<protein>
    <recommendedName>
        <fullName evidence="9">Tubulin-specific chaperone C</fullName>
    </recommendedName>
    <alternativeName>
        <fullName evidence="10">Tubulin-folding cofactor C</fullName>
    </alternativeName>
</protein>
<dbReference type="GO" id="GO:0005783">
    <property type="term" value="C:endoplasmic reticulum"/>
    <property type="evidence" value="ECO:0007669"/>
    <property type="project" value="Ensembl"/>
</dbReference>
<dbReference type="SMART" id="SM00673">
    <property type="entry name" value="CARP"/>
    <property type="match status" value="2"/>
</dbReference>
<dbReference type="PROSITE" id="PS51329">
    <property type="entry name" value="C_CAP_COFACTOR_C"/>
    <property type="match status" value="1"/>
</dbReference>
<comment type="subcellular location">
    <subcellularLocation>
        <location evidence="1">Cytoplasm</location>
    </subcellularLocation>
</comment>
<dbReference type="GO" id="GO:0005737">
    <property type="term" value="C:cytoplasm"/>
    <property type="evidence" value="ECO:0000318"/>
    <property type="project" value="GO_Central"/>
</dbReference>
<comment type="subunit">
    <text evidence="7">Supercomplex made of cofactors A to E. Cofactors A and D function by capturing and stabilizing tubulin in a quasi-native conformation. Cofactor E binds to the cofactor D-tubulin complex; interaction with cofactor C then causes the release of tubulin polypeptides that are committed to the native state.</text>
</comment>
<dbReference type="FunFam" id="1.20.58.1250:FF:000001">
    <property type="entry name" value="Tubulin-specific chaperone C"/>
    <property type="match status" value="1"/>
</dbReference>
<evidence type="ECO:0000256" key="4">
    <source>
        <dbReference type="ARBA" id="ARBA00022553"/>
    </source>
</evidence>
<dbReference type="GO" id="GO:0003924">
    <property type="term" value="F:GTPase activity"/>
    <property type="evidence" value="ECO:0007669"/>
    <property type="project" value="Ensembl"/>
</dbReference>
<feature type="region of interest" description="Disordered" evidence="11">
    <location>
        <begin position="138"/>
        <end position="179"/>
    </location>
</feature>
<dbReference type="KEGG" id="oaa:100077853"/>
<feature type="compositionally biased region" description="Basic and acidic residues" evidence="11">
    <location>
        <begin position="27"/>
        <end position="42"/>
    </location>
</feature>
<dbReference type="CTD" id="6903"/>
<dbReference type="PANTHER" id="PTHR15139:SF0">
    <property type="entry name" value="TUBULIN-SPECIFIC CHAPERONE C"/>
    <property type="match status" value="1"/>
</dbReference>
<dbReference type="FunCoup" id="A0A6I8NH03">
    <property type="interactions" value="1527"/>
</dbReference>
<keyword evidence="6" id="KW-0143">Chaperone</keyword>
<name>A0A6I8NH03_ORNAN</name>
<dbReference type="GO" id="GO:0005829">
    <property type="term" value="C:cytosol"/>
    <property type="evidence" value="ECO:0007669"/>
    <property type="project" value="Ensembl"/>
</dbReference>
<dbReference type="InterPro" id="IPR027684">
    <property type="entry name" value="TBCC"/>
</dbReference>
<dbReference type="GeneID" id="100077853"/>
<dbReference type="PANTHER" id="PTHR15139">
    <property type="entry name" value="TUBULIN FOLDING COFACTOR C"/>
    <property type="match status" value="1"/>
</dbReference>
<dbReference type="GO" id="GO:0006457">
    <property type="term" value="P:protein folding"/>
    <property type="evidence" value="ECO:0000318"/>
    <property type="project" value="GO_Central"/>
</dbReference>
<dbReference type="OMA" id="YFQHEIT"/>
<dbReference type="RefSeq" id="XP_001508991.1">
    <property type="nucleotide sequence ID" value="XM_001508941.5"/>
</dbReference>
<dbReference type="InterPro" id="IPR017901">
    <property type="entry name" value="C-CAP_CF_C-like"/>
</dbReference>
<dbReference type="Bgee" id="ENSOANG00000045116">
    <property type="expression patterns" value="Expressed in liver and 7 other cell types or tissues"/>
</dbReference>
<dbReference type="InterPro" id="IPR012945">
    <property type="entry name" value="Tubulin-bd_cofactor_C_dom"/>
</dbReference>
<evidence type="ECO:0000256" key="6">
    <source>
        <dbReference type="ARBA" id="ARBA00023186"/>
    </source>
</evidence>
<accession>A0A6I8NH03</accession>
<dbReference type="Gene3D" id="1.20.58.1250">
    <property type="entry name" value="Tubulin Binding Cofactor C, N-terminal domain"/>
    <property type="match status" value="1"/>
</dbReference>
<feature type="region of interest" description="Disordered" evidence="11">
    <location>
        <begin position="1"/>
        <end position="62"/>
    </location>
</feature>
<reference evidence="13" key="1">
    <citation type="submission" date="2025-08" db="UniProtKB">
        <authorList>
            <consortium name="Ensembl"/>
        </authorList>
    </citation>
    <scope>IDENTIFICATION</scope>
    <source>
        <strain evidence="13">Glennie</strain>
    </source>
</reference>
<dbReference type="GeneTree" id="ENSGT00940000162058"/>
<evidence type="ECO:0000259" key="12">
    <source>
        <dbReference type="PROSITE" id="PS51329"/>
    </source>
</evidence>
<dbReference type="GO" id="GO:0032391">
    <property type="term" value="C:photoreceptor connecting cilium"/>
    <property type="evidence" value="ECO:0007669"/>
    <property type="project" value="Ensembl"/>
</dbReference>
<dbReference type="Proteomes" id="UP000002279">
    <property type="component" value="Unplaced"/>
</dbReference>
<dbReference type="InterPro" id="IPR006599">
    <property type="entry name" value="CARP_motif"/>
</dbReference>
<keyword evidence="4" id="KW-0597">Phosphoprotein</keyword>
<dbReference type="InterPro" id="IPR016098">
    <property type="entry name" value="CAP/MinC_C"/>
</dbReference>
<evidence type="ECO:0000256" key="7">
    <source>
        <dbReference type="ARBA" id="ARBA00026055"/>
    </source>
</evidence>
<dbReference type="Pfam" id="PF07986">
    <property type="entry name" value="TBCC"/>
    <property type="match status" value="1"/>
</dbReference>
<keyword evidence="14" id="KW-1185">Reference proteome</keyword>
<dbReference type="InterPro" id="IPR038397">
    <property type="entry name" value="TBCC_N_sf"/>
</dbReference>
<dbReference type="FunFam" id="2.160.20.70:FF:000007">
    <property type="entry name" value="tubulin-specific chaperone C"/>
    <property type="match status" value="1"/>
</dbReference>
<feature type="domain" description="C-CAP/cofactor C-like" evidence="12">
    <location>
        <begin position="168"/>
        <end position="312"/>
    </location>
</feature>
<dbReference type="Ensembl" id="ENSOANT00000050604.1">
    <property type="protein sequence ID" value="ENSOANP00000039994.1"/>
    <property type="gene ID" value="ENSOANG00000045116.1"/>
</dbReference>
<evidence type="ECO:0000256" key="9">
    <source>
        <dbReference type="ARBA" id="ARBA00067872"/>
    </source>
</evidence>
<dbReference type="AlphaFoldDB" id="A0A6I8NH03"/>
<evidence type="ECO:0000313" key="14">
    <source>
        <dbReference type="Proteomes" id="UP000002279"/>
    </source>
</evidence>
<gene>
    <name evidence="13" type="primary">TBCC</name>
</gene>
<dbReference type="Gene3D" id="2.160.20.70">
    <property type="match status" value="1"/>
</dbReference>
<reference evidence="13" key="2">
    <citation type="submission" date="2025-09" db="UniProtKB">
        <authorList>
            <consortium name="Ensembl"/>
        </authorList>
    </citation>
    <scope>IDENTIFICATION</scope>
    <source>
        <strain evidence="13">Glennie</strain>
    </source>
</reference>
<evidence type="ECO:0000256" key="10">
    <source>
        <dbReference type="ARBA" id="ARBA00079876"/>
    </source>
</evidence>
<evidence type="ECO:0000256" key="8">
    <source>
        <dbReference type="ARBA" id="ARBA00058607"/>
    </source>
</evidence>
<organism evidence="13 14">
    <name type="scientific">Ornithorhynchus anatinus</name>
    <name type="common">Duckbill platypus</name>
    <dbReference type="NCBI Taxonomy" id="9258"/>
    <lineage>
        <taxon>Eukaryota</taxon>
        <taxon>Metazoa</taxon>
        <taxon>Chordata</taxon>
        <taxon>Craniata</taxon>
        <taxon>Vertebrata</taxon>
        <taxon>Euteleostomi</taxon>
        <taxon>Mammalia</taxon>
        <taxon>Monotremata</taxon>
        <taxon>Ornithorhynchidae</taxon>
        <taxon>Ornithorhynchus</taxon>
    </lineage>
</organism>
<dbReference type="Pfam" id="PF16752">
    <property type="entry name" value="TBCC_N"/>
    <property type="match status" value="1"/>
</dbReference>
<evidence type="ECO:0000313" key="13">
    <source>
        <dbReference type="Ensembl" id="ENSOANP00000039994.1"/>
    </source>
</evidence>
<comment type="similarity">
    <text evidence="2">Belongs to the TBCC family.</text>
</comment>
<evidence type="ECO:0000256" key="1">
    <source>
        <dbReference type="ARBA" id="ARBA00004496"/>
    </source>
</evidence>
<proteinExistence type="inferred from homology"/>
<evidence type="ECO:0000256" key="5">
    <source>
        <dbReference type="ARBA" id="ARBA00022990"/>
    </source>
</evidence>
<dbReference type="OrthoDB" id="194775at2759"/>
<comment type="function">
    <text evidence="8">Tubulin-folding protein; involved in the final step of the tubulin folding pathway.</text>
</comment>
<keyword evidence="3" id="KW-0963">Cytoplasm</keyword>
<sequence>MEADDDQHGGRPASPQGGEGPGPLPERLQRREQERQLEAERRKRERQSQAVEEEKSGVFSASFGRERAAVERLLEGAGPEPRDLDEAAARLRGLQKLLNDAVLFLAPYDLRQGQETLQRLQGVLAERRRQLKPPPRFAFKTRRKEATPGPVPAAAAPAPAPAPAAEEPPDDAAGFSDQSSRVLEKRASELLQRDILLSGLTDCTVKLCGNPNTLRLARARRCTVLCGPVSTSVFLEDCADCLLAVACQQLRTHATRDTRIYLQVTSRAVIEDCSGLQFAPYSWTYPGLDDDFAGSGLDRTRNNWSQVDDFNWLVQGVASPNWSVLPEEERITQWN</sequence>
<dbReference type="InParanoid" id="A0A6I8NH03"/>
<dbReference type="GO" id="GO:0015631">
    <property type="term" value="F:tubulin binding"/>
    <property type="evidence" value="ECO:0007669"/>
    <property type="project" value="InterPro"/>
</dbReference>
<keyword evidence="5" id="KW-0007">Acetylation</keyword>